<dbReference type="AlphaFoldDB" id="A0A8S3Y7K5"/>
<feature type="compositionally biased region" description="Basic and acidic residues" evidence="2">
    <location>
        <begin position="335"/>
        <end position="344"/>
    </location>
</feature>
<evidence type="ECO:0000313" key="4">
    <source>
        <dbReference type="Proteomes" id="UP000691718"/>
    </source>
</evidence>
<dbReference type="EMBL" id="CAJQZP010001634">
    <property type="protein sequence ID" value="CAG5057584.1"/>
    <property type="molecule type" value="Genomic_DNA"/>
</dbReference>
<feature type="coiled-coil region" evidence="1">
    <location>
        <begin position="244"/>
        <end position="297"/>
    </location>
</feature>
<feature type="compositionally biased region" description="Polar residues" evidence="2">
    <location>
        <begin position="120"/>
        <end position="130"/>
    </location>
</feature>
<protein>
    <submittedName>
        <fullName evidence="3">(apollo) hypothetical protein</fullName>
    </submittedName>
</protein>
<keyword evidence="4" id="KW-1185">Reference proteome</keyword>
<feature type="region of interest" description="Disordered" evidence="2">
    <location>
        <begin position="112"/>
        <end position="133"/>
    </location>
</feature>
<gene>
    <name evidence="3" type="ORF">PAPOLLO_LOCUS27261</name>
</gene>
<sequence>MYSPDTTLSRISLFKLLDFSNSALVRWNISFACLGNSFRSIQFPLMDRVKASREVFVSPLSTSESAVSSVSDTAFKASLDSAAFACLICVRIRRRFEPGLASTGQDVVVSSRLGDDESRSGVSDSSTALSSRAPPSACGFLEQLEVDLFDLSGITLLSTSLAPEEVWVKRVMELCLEQFRQESDSTHLVEELRELRRVVNEYGLRKEPTQPPCSALTQDFRDQESVEQQHQKTELLHQQVVDLRMQINAEVAEIREEINSMSKDIKKLTVTSSNSPLPSVQANLEELRRENRELRDITVDSAAPIRLAIESLRKELKNQLYVGEADLSEYKCKSQDLNDQEQKHHSTTHNYRTPPTHLLGSPEKATLPNIGRFN</sequence>
<reference evidence="3" key="1">
    <citation type="submission" date="2021-04" db="EMBL/GenBank/DDBJ databases">
        <authorList>
            <person name="Tunstrom K."/>
        </authorList>
    </citation>
    <scope>NUCLEOTIDE SEQUENCE</scope>
</reference>
<dbReference type="Proteomes" id="UP000691718">
    <property type="component" value="Unassembled WGS sequence"/>
</dbReference>
<organism evidence="3 4">
    <name type="scientific">Parnassius apollo</name>
    <name type="common">Apollo butterfly</name>
    <name type="synonym">Papilio apollo</name>
    <dbReference type="NCBI Taxonomy" id="110799"/>
    <lineage>
        <taxon>Eukaryota</taxon>
        <taxon>Metazoa</taxon>
        <taxon>Ecdysozoa</taxon>
        <taxon>Arthropoda</taxon>
        <taxon>Hexapoda</taxon>
        <taxon>Insecta</taxon>
        <taxon>Pterygota</taxon>
        <taxon>Neoptera</taxon>
        <taxon>Endopterygota</taxon>
        <taxon>Lepidoptera</taxon>
        <taxon>Glossata</taxon>
        <taxon>Ditrysia</taxon>
        <taxon>Papilionoidea</taxon>
        <taxon>Papilionidae</taxon>
        <taxon>Parnassiinae</taxon>
        <taxon>Parnassini</taxon>
        <taxon>Parnassius</taxon>
        <taxon>Parnassius</taxon>
    </lineage>
</organism>
<keyword evidence="1" id="KW-0175">Coiled coil</keyword>
<feature type="region of interest" description="Disordered" evidence="2">
    <location>
        <begin position="335"/>
        <end position="374"/>
    </location>
</feature>
<comment type="caution">
    <text evidence="3">The sequence shown here is derived from an EMBL/GenBank/DDBJ whole genome shotgun (WGS) entry which is preliminary data.</text>
</comment>
<name>A0A8S3Y7K5_PARAO</name>
<accession>A0A8S3Y7K5</accession>
<evidence type="ECO:0000313" key="3">
    <source>
        <dbReference type="EMBL" id="CAG5057584.1"/>
    </source>
</evidence>
<evidence type="ECO:0000256" key="1">
    <source>
        <dbReference type="SAM" id="Coils"/>
    </source>
</evidence>
<evidence type="ECO:0000256" key="2">
    <source>
        <dbReference type="SAM" id="MobiDB-lite"/>
    </source>
</evidence>
<proteinExistence type="predicted"/>